<name>A0ABS7PIG5_9SPHN</name>
<dbReference type="CDD" id="cd00093">
    <property type="entry name" value="HTH_XRE"/>
    <property type="match status" value="1"/>
</dbReference>
<accession>A0ABS7PIG5</accession>
<feature type="domain" description="HTH cro/C1-type" evidence="1">
    <location>
        <begin position="55"/>
        <end position="109"/>
    </location>
</feature>
<dbReference type="Gene3D" id="1.10.260.40">
    <property type="entry name" value="lambda repressor-like DNA-binding domains"/>
    <property type="match status" value="1"/>
</dbReference>
<evidence type="ECO:0000259" key="1">
    <source>
        <dbReference type="PROSITE" id="PS50943"/>
    </source>
</evidence>
<dbReference type="InterPro" id="IPR001387">
    <property type="entry name" value="Cro/C1-type_HTH"/>
</dbReference>
<dbReference type="RefSeq" id="WP_222988133.1">
    <property type="nucleotide sequence ID" value="NZ_JAINVV010000001.1"/>
</dbReference>
<comment type="caution">
    <text evidence="2">The sequence shown here is derived from an EMBL/GenBank/DDBJ whole genome shotgun (WGS) entry which is preliminary data.</text>
</comment>
<sequence>MAVITRQTFISNPQNIPKWDIPDRDIFEALSSLRRSVDMPGSAFSDASLHVTFVLREARKNAGLTQVQLAVALGKPQSFVAKVERGERRIGIVEFIEWANALGIAAVDLFAKVEQGIRTTTA</sequence>
<dbReference type="InterPro" id="IPR010982">
    <property type="entry name" value="Lambda_DNA-bd_dom_sf"/>
</dbReference>
<dbReference type="Pfam" id="PF01381">
    <property type="entry name" value="HTH_3"/>
    <property type="match status" value="1"/>
</dbReference>
<reference evidence="2 3" key="1">
    <citation type="submission" date="2021-08" db="EMBL/GenBank/DDBJ databases">
        <authorList>
            <person name="Tuo L."/>
        </authorList>
    </citation>
    <scope>NUCLEOTIDE SEQUENCE [LARGE SCALE GENOMIC DNA]</scope>
    <source>
        <strain evidence="2 3">JCM 31229</strain>
    </source>
</reference>
<protein>
    <submittedName>
        <fullName evidence="2">Helix-turn-helix domain-containing protein</fullName>
    </submittedName>
</protein>
<dbReference type="Proteomes" id="UP000706039">
    <property type="component" value="Unassembled WGS sequence"/>
</dbReference>
<keyword evidence="3" id="KW-1185">Reference proteome</keyword>
<dbReference type="PROSITE" id="PS50943">
    <property type="entry name" value="HTH_CROC1"/>
    <property type="match status" value="1"/>
</dbReference>
<evidence type="ECO:0000313" key="2">
    <source>
        <dbReference type="EMBL" id="MBY8821043.1"/>
    </source>
</evidence>
<dbReference type="EMBL" id="JAINVV010000001">
    <property type="protein sequence ID" value="MBY8821043.1"/>
    <property type="molecule type" value="Genomic_DNA"/>
</dbReference>
<proteinExistence type="predicted"/>
<gene>
    <name evidence="2" type="ORF">K7G82_01990</name>
</gene>
<dbReference type="SMART" id="SM00530">
    <property type="entry name" value="HTH_XRE"/>
    <property type="match status" value="1"/>
</dbReference>
<evidence type="ECO:0000313" key="3">
    <source>
        <dbReference type="Proteomes" id="UP000706039"/>
    </source>
</evidence>
<dbReference type="SUPFAM" id="SSF47413">
    <property type="entry name" value="lambda repressor-like DNA-binding domains"/>
    <property type="match status" value="1"/>
</dbReference>
<organism evidence="2 3">
    <name type="scientific">Sphingomonas colocasiae</name>
    <dbReference type="NCBI Taxonomy" id="1848973"/>
    <lineage>
        <taxon>Bacteria</taxon>
        <taxon>Pseudomonadati</taxon>
        <taxon>Pseudomonadota</taxon>
        <taxon>Alphaproteobacteria</taxon>
        <taxon>Sphingomonadales</taxon>
        <taxon>Sphingomonadaceae</taxon>
        <taxon>Sphingomonas</taxon>
    </lineage>
</organism>